<dbReference type="PANTHER" id="PTHR36981:SF3">
    <property type="entry name" value="UBIQUITIN-LIKE PROTEASE FAMILY PROFILE DOMAIN-CONTAINING PROTEIN"/>
    <property type="match status" value="1"/>
</dbReference>
<feature type="compositionally biased region" description="Acidic residues" evidence="1">
    <location>
        <begin position="11"/>
        <end position="25"/>
    </location>
</feature>
<evidence type="ECO:0000256" key="1">
    <source>
        <dbReference type="SAM" id="MobiDB-lite"/>
    </source>
</evidence>
<protein>
    <submittedName>
        <fullName evidence="3">P2X purinoceptor 7-like</fullName>
    </submittedName>
</protein>
<evidence type="ECO:0000313" key="3">
    <source>
        <dbReference type="EMBL" id="CAB4039121.1"/>
    </source>
</evidence>
<keyword evidence="4" id="KW-1185">Reference proteome</keyword>
<feature type="domain" description="P2X purinoreceptor 7 intracellular" evidence="2">
    <location>
        <begin position="35"/>
        <end position="130"/>
    </location>
</feature>
<feature type="non-terminal residue" evidence="3">
    <location>
        <position position="130"/>
    </location>
</feature>
<gene>
    <name evidence="3" type="ORF">PACLA_8A011839</name>
</gene>
<feature type="region of interest" description="Disordered" evidence="1">
    <location>
        <begin position="11"/>
        <end position="59"/>
    </location>
</feature>
<accession>A0A7D9LZ68</accession>
<proteinExistence type="predicted"/>
<evidence type="ECO:0000313" key="4">
    <source>
        <dbReference type="Proteomes" id="UP001152795"/>
    </source>
</evidence>
<dbReference type="Proteomes" id="UP001152795">
    <property type="component" value="Unassembled WGS sequence"/>
</dbReference>
<reference evidence="3" key="1">
    <citation type="submission" date="2020-04" db="EMBL/GenBank/DDBJ databases">
        <authorList>
            <person name="Alioto T."/>
            <person name="Alioto T."/>
            <person name="Gomez Garrido J."/>
        </authorList>
    </citation>
    <scope>NUCLEOTIDE SEQUENCE</scope>
    <source>
        <strain evidence="3">A484AB</strain>
    </source>
</reference>
<dbReference type="InterPro" id="IPR046815">
    <property type="entry name" value="P2RX7_C"/>
</dbReference>
<dbReference type="EMBL" id="CACRXK020024975">
    <property type="protein sequence ID" value="CAB4039121.1"/>
    <property type="molecule type" value="Genomic_DNA"/>
</dbReference>
<organism evidence="3 4">
    <name type="scientific">Paramuricea clavata</name>
    <name type="common">Red gorgonian</name>
    <name type="synonym">Violescent sea-whip</name>
    <dbReference type="NCBI Taxonomy" id="317549"/>
    <lineage>
        <taxon>Eukaryota</taxon>
        <taxon>Metazoa</taxon>
        <taxon>Cnidaria</taxon>
        <taxon>Anthozoa</taxon>
        <taxon>Octocorallia</taxon>
        <taxon>Malacalcyonacea</taxon>
        <taxon>Plexauridae</taxon>
        <taxon>Paramuricea</taxon>
    </lineage>
</organism>
<comment type="caution">
    <text evidence="3">The sequence shown here is derived from an EMBL/GenBank/DDBJ whole genome shotgun (WGS) entry which is preliminary data.</text>
</comment>
<evidence type="ECO:0000259" key="2">
    <source>
        <dbReference type="Pfam" id="PF20478"/>
    </source>
</evidence>
<sequence>MDYIDTLLIMEDDLDENQEDGDLGEFGESSMIRDDNNDPPEQDSSREPTGDSTNNSTVSTPVWCVCGRRRPMPQEVENKCCKLKKCITLTLRFTKLCLDPDVLELCIKNRADIRNEHEENSTRAFRKAAY</sequence>
<feature type="compositionally biased region" description="Polar residues" evidence="1">
    <location>
        <begin position="50"/>
        <end position="59"/>
    </location>
</feature>
<dbReference type="AlphaFoldDB" id="A0A7D9LZ68"/>
<dbReference type="Pfam" id="PF20478">
    <property type="entry name" value="P2RX7_C"/>
    <property type="match status" value="1"/>
</dbReference>
<dbReference type="PANTHER" id="PTHR36981">
    <property type="entry name" value="ZGC:195170"/>
    <property type="match status" value="1"/>
</dbReference>
<name>A0A7D9LZ68_PARCT</name>